<dbReference type="PRINTS" id="PR00080">
    <property type="entry name" value="SDRFAMILY"/>
</dbReference>
<comment type="catalytic activity">
    <reaction evidence="12">
        <text>15-oxo-(5S,6R)-dihydroxy-(7E,9E,11Z)-eicosatrienoate + NADH + H(+) = (5S,6R,15S)-trihydroxy-(7E,9E,11Z)-eicosatrienoate + NAD(+)</text>
        <dbReference type="Rhea" id="RHEA:41596"/>
        <dbReference type="ChEBI" id="CHEBI:15378"/>
        <dbReference type="ChEBI" id="CHEBI:57540"/>
        <dbReference type="ChEBI" id="CHEBI:57945"/>
        <dbReference type="ChEBI" id="CHEBI:78325"/>
        <dbReference type="ChEBI" id="CHEBI:78329"/>
    </reaction>
    <physiologicalReaction direction="left-to-right" evidence="12">
        <dbReference type="Rhea" id="RHEA:41597"/>
    </physiologicalReaction>
</comment>
<dbReference type="InterPro" id="IPR020904">
    <property type="entry name" value="Sc_DH/Rdtase_CS"/>
</dbReference>
<dbReference type="AlphaFoldDB" id="A0AAN9GPC5"/>
<evidence type="ECO:0000256" key="16">
    <source>
        <dbReference type="ARBA" id="ARBA00048535"/>
    </source>
</evidence>
<evidence type="ECO:0000256" key="8">
    <source>
        <dbReference type="ARBA" id="ARBA00045705"/>
    </source>
</evidence>
<dbReference type="PROSITE" id="PS00061">
    <property type="entry name" value="ADH_SHORT"/>
    <property type="match status" value="1"/>
</dbReference>
<accession>A0AAN9GPC5</accession>
<evidence type="ECO:0000313" key="23">
    <source>
        <dbReference type="EMBL" id="KAK7115804.1"/>
    </source>
</evidence>
<evidence type="ECO:0000256" key="1">
    <source>
        <dbReference type="ARBA" id="ARBA00006484"/>
    </source>
</evidence>
<comment type="function">
    <text evidence="8">Catalyzes the NAD-dependent dehydrogenation (oxidation) of a broad array of hydroxylated polyunsaturated fatty acids (mainly eicosanoids and docosanoids, including prostaglandins, lipoxins and resolvins), yielding their corresponding keto (oxo) metabolites. Decreases the levels of the pro-proliferative prostaglandins such as prostaglandin E2 (whose activity is increased in cancer because of an increase in the expression of cyclooxygenase 2) and generates oxo-fatty acid products that can profoundly influence cell function by abrogating pro-inflammatory cytokine expression. Converts resolvins E1, D1 and D2 to their oxo products, which represents a mode of resolvin inactivation. Resolvin E1 plays important roles during the resolution phase of acute inflammation, while resolvins D1 and D2 have a unique role in obesity-induced adipose inflammation.</text>
</comment>
<comment type="catalytic activity">
    <reaction evidence="19">
        <text>resolvin D2 + NAD(+) = 16-oxoresolvin D2 + NADH + H(+)</text>
        <dbReference type="Rhea" id="RHEA:53588"/>
        <dbReference type="ChEBI" id="CHEBI:15378"/>
        <dbReference type="ChEBI" id="CHEBI:57540"/>
        <dbReference type="ChEBI" id="CHEBI:57945"/>
        <dbReference type="ChEBI" id="CHEBI:133367"/>
        <dbReference type="ChEBI" id="CHEBI:137498"/>
    </reaction>
    <physiologicalReaction direction="left-to-right" evidence="19">
        <dbReference type="Rhea" id="RHEA:53589"/>
    </physiologicalReaction>
</comment>
<dbReference type="EMBL" id="JBAMIC010000001">
    <property type="protein sequence ID" value="KAK7115804.1"/>
    <property type="molecule type" value="Genomic_DNA"/>
</dbReference>
<dbReference type="PANTHER" id="PTHR44229">
    <property type="entry name" value="15-HYDROXYPROSTAGLANDIN DEHYDROGENASE [NAD(+)]"/>
    <property type="match status" value="1"/>
</dbReference>
<keyword evidence="2" id="KW-0560">Oxidoreductase</keyword>
<evidence type="ECO:0000256" key="20">
    <source>
        <dbReference type="ARBA" id="ARBA00049151"/>
    </source>
</evidence>
<dbReference type="GO" id="GO:0016404">
    <property type="term" value="F:15-hydroxyprostaglandin dehydrogenase (NAD+) activity"/>
    <property type="evidence" value="ECO:0007669"/>
    <property type="project" value="UniProtKB-EC"/>
</dbReference>
<evidence type="ECO:0000256" key="10">
    <source>
        <dbReference type="ARBA" id="ARBA00047672"/>
    </source>
</evidence>
<comment type="catalytic activity">
    <reaction evidence="21">
        <text>resolvin E1 + NAD(+) = 18-oxo-resolvin E1 + NADH + H(+)</text>
        <dbReference type="Rhea" id="RHEA:49244"/>
        <dbReference type="ChEBI" id="CHEBI:15378"/>
        <dbReference type="ChEBI" id="CHEBI:57540"/>
        <dbReference type="ChEBI" id="CHEBI:57945"/>
        <dbReference type="ChEBI" id="CHEBI:91000"/>
        <dbReference type="ChEBI" id="CHEBI:91001"/>
    </reaction>
    <physiologicalReaction direction="left-to-right" evidence="21">
        <dbReference type="Rhea" id="RHEA:49245"/>
    </physiologicalReaction>
</comment>
<comment type="catalytic activity">
    <reaction evidence="20">
        <text>(15S)-hydroxy-(5Z,8Z,11Z,13E)-eicosatetraenoate + NAD(+) = 15-oxo-(5Z,8Z,11Z,13E)-eicosatetraenoate + NADH + H(+)</text>
        <dbReference type="Rhea" id="RHEA:23260"/>
        <dbReference type="ChEBI" id="CHEBI:15378"/>
        <dbReference type="ChEBI" id="CHEBI:57409"/>
        <dbReference type="ChEBI" id="CHEBI:57410"/>
        <dbReference type="ChEBI" id="CHEBI:57540"/>
        <dbReference type="ChEBI" id="CHEBI:57945"/>
        <dbReference type="EC" id="1.1.1.232"/>
    </reaction>
    <physiologicalReaction direction="left-to-right" evidence="20">
        <dbReference type="Rhea" id="RHEA:23261"/>
    </physiologicalReaction>
</comment>
<evidence type="ECO:0000256" key="22">
    <source>
        <dbReference type="RuleBase" id="RU000363"/>
    </source>
</evidence>
<evidence type="ECO:0000256" key="17">
    <source>
        <dbReference type="ARBA" id="ARBA00048611"/>
    </source>
</evidence>
<dbReference type="GO" id="GO:0005737">
    <property type="term" value="C:cytoplasm"/>
    <property type="evidence" value="ECO:0007669"/>
    <property type="project" value="TreeGrafter"/>
</dbReference>
<comment type="catalytic activity">
    <reaction evidence="14">
        <text>resolvin D1 + NAD(+) = 17-oxoresolvin D1 + NADH + H(+)</text>
        <dbReference type="Rhea" id="RHEA:50128"/>
        <dbReference type="ChEBI" id="CHEBI:15378"/>
        <dbReference type="ChEBI" id="CHEBI:57540"/>
        <dbReference type="ChEBI" id="CHEBI:57945"/>
        <dbReference type="ChEBI" id="CHEBI:132079"/>
        <dbReference type="ChEBI" id="CHEBI:132081"/>
    </reaction>
    <physiologicalReaction direction="left-to-right" evidence="14">
        <dbReference type="Rhea" id="RHEA:50129"/>
    </physiologicalReaction>
</comment>
<comment type="catalytic activity">
    <reaction evidence="18">
        <text>prostaglandin E2 + NAD(+) = 15-oxoprostaglandin E2 + NADH + H(+)</text>
        <dbReference type="Rhea" id="RHEA:11876"/>
        <dbReference type="ChEBI" id="CHEBI:15378"/>
        <dbReference type="ChEBI" id="CHEBI:57400"/>
        <dbReference type="ChEBI" id="CHEBI:57540"/>
        <dbReference type="ChEBI" id="CHEBI:57945"/>
        <dbReference type="ChEBI" id="CHEBI:606564"/>
        <dbReference type="EC" id="1.1.1.141"/>
    </reaction>
    <physiologicalReaction direction="left-to-right" evidence="18">
        <dbReference type="Rhea" id="RHEA:11877"/>
    </physiologicalReaction>
</comment>
<name>A0AAN9GPC5_9CAEN</name>
<evidence type="ECO:0000256" key="6">
    <source>
        <dbReference type="ARBA" id="ARBA00041812"/>
    </source>
</evidence>
<protein>
    <recommendedName>
        <fullName evidence="5">15-hydroxyprostaglandin dehydrogenase [NAD(+)]</fullName>
        <ecNumber evidence="3">1.1.1.141</ecNumber>
        <ecNumber evidence="4">1.1.1.232</ecNumber>
    </recommendedName>
    <alternativeName>
        <fullName evidence="7">Eicosanoid/docosanoid dehydrogenase [NAD(+)]</fullName>
    </alternativeName>
    <alternativeName>
        <fullName evidence="6">Prostaglandin dehydrogenase 1</fullName>
    </alternativeName>
</protein>
<evidence type="ECO:0000256" key="9">
    <source>
        <dbReference type="ARBA" id="ARBA00047325"/>
    </source>
</evidence>
<evidence type="ECO:0000256" key="11">
    <source>
        <dbReference type="ARBA" id="ARBA00048008"/>
    </source>
</evidence>
<dbReference type="Pfam" id="PF00106">
    <property type="entry name" value="adh_short"/>
    <property type="match status" value="1"/>
</dbReference>
<dbReference type="Proteomes" id="UP001374579">
    <property type="component" value="Unassembled WGS sequence"/>
</dbReference>
<evidence type="ECO:0000256" key="14">
    <source>
        <dbReference type="ARBA" id="ARBA00048170"/>
    </source>
</evidence>
<comment type="catalytic activity">
    <reaction evidence="13">
        <text>(11R)-hydroxy-(5Z,8Z,12E,14Z)-eicosatetraenoate + NAD(+) = 11-oxo-(5Z,8Z,12E,14Z)-eicosatetraenoate + NADH + H(+)</text>
        <dbReference type="Rhea" id="RHEA:48640"/>
        <dbReference type="ChEBI" id="CHEBI:15378"/>
        <dbReference type="ChEBI" id="CHEBI:57540"/>
        <dbReference type="ChEBI" id="CHEBI:57945"/>
        <dbReference type="ChEBI" id="CHEBI:78836"/>
        <dbReference type="ChEBI" id="CHEBI:90697"/>
    </reaction>
    <physiologicalReaction direction="left-to-right" evidence="13">
        <dbReference type="Rhea" id="RHEA:48641"/>
    </physiologicalReaction>
</comment>
<comment type="caution">
    <text evidence="23">The sequence shown here is derived from an EMBL/GenBank/DDBJ whole genome shotgun (WGS) entry which is preliminary data.</text>
</comment>
<evidence type="ECO:0000256" key="15">
    <source>
        <dbReference type="ARBA" id="ARBA00048393"/>
    </source>
</evidence>
<evidence type="ECO:0000256" key="4">
    <source>
        <dbReference type="ARBA" id="ARBA00039060"/>
    </source>
</evidence>
<comment type="catalytic activity">
    <reaction evidence="9">
        <text>prostaglandin E1 + NAD(+) = 15-oxoprostaglandin E1 + NADH + H(+)</text>
        <dbReference type="Rhea" id="RHEA:16477"/>
        <dbReference type="ChEBI" id="CHEBI:15378"/>
        <dbReference type="ChEBI" id="CHEBI:57397"/>
        <dbReference type="ChEBI" id="CHEBI:57401"/>
        <dbReference type="ChEBI" id="CHEBI:57540"/>
        <dbReference type="ChEBI" id="CHEBI:57945"/>
    </reaction>
    <physiologicalReaction direction="left-to-right" evidence="9">
        <dbReference type="Rhea" id="RHEA:16478"/>
    </physiologicalReaction>
</comment>
<evidence type="ECO:0000256" key="21">
    <source>
        <dbReference type="ARBA" id="ARBA00049188"/>
    </source>
</evidence>
<evidence type="ECO:0000313" key="24">
    <source>
        <dbReference type="Proteomes" id="UP001374579"/>
    </source>
</evidence>
<organism evidence="23 24">
    <name type="scientific">Littorina saxatilis</name>
    <dbReference type="NCBI Taxonomy" id="31220"/>
    <lineage>
        <taxon>Eukaryota</taxon>
        <taxon>Metazoa</taxon>
        <taxon>Spiralia</taxon>
        <taxon>Lophotrochozoa</taxon>
        <taxon>Mollusca</taxon>
        <taxon>Gastropoda</taxon>
        <taxon>Caenogastropoda</taxon>
        <taxon>Littorinimorpha</taxon>
        <taxon>Littorinoidea</taxon>
        <taxon>Littorinidae</taxon>
        <taxon>Littorina</taxon>
    </lineage>
</organism>
<evidence type="ECO:0000256" key="3">
    <source>
        <dbReference type="ARBA" id="ARBA00038968"/>
    </source>
</evidence>
<dbReference type="PRINTS" id="PR00081">
    <property type="entry name" value="GDHRDH"/>
</dbReference>
<dbReference type="InterPro" id="IPR002347">
    <property type="entry name" value="SDR_fam"/>
</dbReference>
<dbReference type="SUPFAM" id="SSF51735">
    <property type="entry name" value="NAD(P)-binding Rossmann-fold domains"/>
    <property type="match status" value="1"/>
</dbReference>
<dbReference type="GO" id="GO:0047034">
    <property type="term" value="F:15-hydroxyicosatetraenoate dehydrogenase activity"/>
    <property type="evidence" value="ECO:0007669"/>
    <property type="project" value="UniProtKB-EC"/>
</dbReference>
<sequence length="260" mass="27893">MQLKGKTALVTGGAMGVGLGVLEALADSGTKVVSLDVVEDAGQKSVAAINDKHGAGTATFMKCDVTDSKQLECCFKQAVSVLGHIDIVFNNAGLVLENKWEYMIDVNIKGVVVGTQLAVEHMRKDKGGKGGVIINTSSYAGLVPRFTFPIYVGTKYAVTGFTASWASNPYLKDMGLRFGTLCPTAVDTAFQRFKDEQLLYPKEFKEMLNNIGMLPVGKAVEGFLQIVQDDDSNGANMTITVKGISYKQLLLQEGKGLIPQ</sequence>
<evidence type="ECO:0000256" key="19">
    <source>
        <dbReference type="ARBA" id="ARBA00048921"/>
    </source>
</evidence>
<keyword evidence="24" id="KW-1185">Reference proteome</keyword>
<comment type="catalytic activity">
    <reaction evidence="15">
        <text>resolvin D2 + NAD(+) = 7-oxoresolvin D2 + NADH + H(+)</text>
        <dbReference type="Rhea" id="RHEA:53584"/>
        <dbReference type="ChEBI" id="CHEBI:15378"/>
        <dbReference type="ChEBI" id="CHEBI:57540"/>
        <dbReference type="ChEBI" id="CHEBI:57945"/>
        <dbReference type="ChEBI" id="CHEBI:133367"/>
        <dbReference type="ChEBI" id="CHEBI:137497"/>
    </reaction>
    <physiologicalReaction direction="left-to-right" evidence="15">
        <dbReference type="Rhea" id="RHEA:53585"/>
    </physiologicalReaction>
</comment>
<comment type="catalytic activity">
    <reaction evidence="10">
        <text>resolvin D1 + NAD(+) = 8-oxoresolvin D1 + NADH + H(+)</text>
        <dbReference type="Rhea" id="RHEA:50124"/>
        <dbReference type="ChEBI" id="CHEBI:15378"/>
        <dbReference type="ChEBI" id="CHEBI:57540"/>
        <dbReference type="ChEBI" id="CHEBI:57945"/>
        <dbReference type="ChEBI" id="CHEBI:132079"/>
        <dbReference type="ChEBI" id="CHEBI:132080"/>
    </reaction>
    <physiologicalReaction direction="left-to-right" evidence="10">
        <dbReference type="Rhea" id="RHEA:50125"/>
    </physiologicalReaction>
</comment>
<evidence type="ECO:0000256" key="5">
    <source>
        <dbReference type="ARBA" id="ARBA00040276"/>
    </source>
</evidence>
<evidence type="ECO:0000256" key="2">
    <source>
        <dbReference type="ARBA" id="ARBA00023002"/>
    </source>
</evidence>
<evidence type="ECO:0000256" key="7">
    <source>
        <dbReference type="ARBA" id="ARBA00042026"/>
    </source>
</evidence>
<comment type="catalytic activity">
    <reaction evidence="11">
        <text>14-hydroxy-(4Z,7Z,10Z,12E,16Z,19Z)-docosahexaenoate + NAD(+) = 14-oxo-(4Z,7Z,10Z,12E,16Z,19Z)-docosahexaenoate + NADH + H(+)</text>
        <dbReference type="Rhea" id="RHEA:48952"/>
        <dbReference type="ChEBI" id="CHEBI:15378"/>
        <dbReference type="ChEBI" id="CHEBI:57540"/>
        <dbReference type="ChEBI" id="CHEBI:57945"/>
        <dbReference type="ChEBI" id="CHEBI:90866"/>
        <dbReference type="ChEBI" id="CHEBI:90867"/>
    </reaction>
    <physiologicalReaction direction="left-to-right" evidence="11">
        <dbReference type="Rhea" id="RHEA:48953"/>
    </physiologicalReaction>
</comment>
<gene>
    <name evidence="23" type="ORF">V1264_001615</name>
</gene>
<dbReference type="Gene3D" id="3.40.50.720">
    <property type="entry name" value="NAD(P)-binding Rossmann-like Domain"/>
    <property type="match status" value="1"/>
</dbReference>
<dbReference type="EC" id="1.1.1.232" evidence="4"/>
<comment type="catalytic activity">
    <reaction evidence="16">
        <text>lipoxin A4 + NAD(+) = 15-oxo-(5S,6R)-dihydroxy-(7E,9E,11Z,13E)-eicosatetraenoate + NADH + H(+)</text>
        <dbReference type="Rhea" id="RHEA:41572"/>
        <dbReference type="ChEBI" id="CHEBI:15378"/>
        <dbReference type="ChEBI" id="CHEBI:57540"/>
        <dbReference type="ChEBI" id="CHEBI:57945"/>
        <dbReference type="ChEBI" id="CHEBI:67026"/>
        <dbReference type="ChEBI" id="CHEBI:78311"/>
    </reaction>
    <physiologicalReaction direction="left-to-right" evidence="16">
        <dbReference type="Rhea" id="RHEA:41573"/>
    </physiologicalReaction>
</comment>
<comment type="catalytic activity">
    <reaction evidence="17">
        <text>prostaglandin A1 + NAD(+) = 15-oxo-prostaglandin A1 + NADH + H(+)</text>
        <dbReference type="Rhea" id="RHEA:41263"/>
        <dbReference type="ChEBI" id="CHEBI:15378"/>
        <dbReference type="ChEBI" id="CHEBI:57398"/>
        <dbReference type="ChEBI" id="CHEBI:57540"/>
        <dbReference type="ChEBI" id="CHEBI:57945"/>
        <dbReference type="ChEBI" id="CHEBI:85072"/>
    </reaction>
    <physiologicalReaction direction="left-to-right" evidence="17">
        <dbReference type="Rhea" id="RHEA:41264"/>
    </physiologicalReaction>
</comment>
<dbReference type="EC" id="1.1.1.141" evidence="3"/>
<evidence type="ECO:0000256" key="13">
    <source>
        <dbReference type="ARBA" id="ARBA00048144"/>
    </source>
</evidence>
<evidence type="ECO:0000256" key="18">
    <source>
        <dbReference type="ARBA" id="ARBA00048739"/>
    </source>
</evidence>
<evidence type="ECO:0000256" key="12">
    <source>
        <dbReference type="ARBA" id="ARBA00048140"/>
    </source>
</evidence>
<proteinExistence type="inferred from homology"/>
<dbReference type="PANTHER" id="PTHR44229:SF4">
    <property type="entry name" value="15-HYDROXYPROSTAGLANDIN DEHYDROGENASE [NAD(+)]"/>
    <property type="match status" value="1"/>
</dbReference>
<comment type="similarity">
    <text evidence="1 22">Belongs to the short-chain dehydrogenases/reductases (SDR) family.</text>
</comment>
<dbReference type="InterPro" id="IPR036291">
    <property type="entry name" value="NAD(P)-bd_dom_sf"/>
</dbReference>
<reference evidence="23 24" key="1">
    <citation type="submission" date="2024-02" db="EMBL/GenBank/DDBJ databases">
        <title>Chromosome-scale genome assembly of the rough periwinkle Littorina saxatilis.</title>
        <authorList>
            <person name="De Jode A."/>
            <person name="Faria R."/>
            <person name="Formenti G."/>
            <person name="Sims Y."/>
            <person name="Smith T.P."/>
            <person name="Tracey A."/>
            <person name="Wood J.M.D."/>
            <person name="Zagrodzka Z.B."/>
            <person name="Johannesson K."/>
            <person name="Butlin R.K."/>
            <person name="Leder E.H."/>
        </authorList>
    </citation>
    <scope>NUCLEOTIDE SEQUENCE [LARGE SCALE GENOMIC DNA]</scope>
    <source>
        <strain evidence="23">Snail1</strain>
        <tissue evidence="23">Muscle</tissue>
    </source>
</reference>